<dbReference type="InterPro" id="IPR000742">
    <property type="entry name" value="EGF"/>
</dbReference>
<dbReference type="RefSeq" id="XP_031781345.1">
    <property type="nucleotide sequence ID" value="XM_031925485.2"/>
</dbReference>
<dbReference type="GeneID" id="103316906"/>
<evidence type="ECO:0000313" key="5">
    <source>
        <dbReference type="Proteomes" id="UP000002358"/>
    </source>
</evidence>
<dbReference type="EnsemblMetazoa" id="XM_031925485">
    <property type="protein sequence ID" value="XP_031781345"/>
    <property type="gene ID" value="LOC103316906"/>
</dbReference>
<evidence type="ECO:0000313" key="4">
    <source>
        <dbReference type="EnsemblMetazoa" id="XP_031781345"/>
    </source>
</evidence>
<evidence type="ECO:0000256" key="2">
    <source>
        <dbReference type="SAM" id="SignalP"/>
    </source>
</evidence>
<proteinExistence type="predicted"/>
<keyword evidence="1" id="KW-1133">Transmembrane helix</keyword>
<evidence type="ECO:0000259" key="3">
    <source>
        <dbReference type="PROSITE" id="PS01186"/>
    </source>
</evidence>
<keyword evidence="5" id="KW-1185">Reference proteome</keyword>
<protein>
    <recommendedName>
        <fullName evidence="3">EGF-like domain-containing protein</fullName>
    </recommendedName>
</protein>
<feature type="chain" id="PRO_5029610954" description="EGF-like domain-containing protein" evidence="2">
    <location>
        <begin position="26"/>
        <end position="162"/>
    </location>
</feature>
<accession>A0A7M7Q5V5</accession>
<name>A0A7M7Q5V5_NASVI</name>
<feature type="signal peptide" evidence="2">
    <location>
        <begin position="1"/>
        <end position="25"/>
    </location>
</feature>
<evidence type="ECO:0000256" key="1">
    <source>
        <dbReference type="SAM" id="Phobius"/>
    </source>
</evidence>
<dbReference type="InParanoid" id="A0A7M7Q5V5"/>
<feature type="domain" description="EGF-like" evidence="3">
    <location>
        <begin position="61"/>
        <end position="74"/>
    </location>
</feature>
<dbReference type="SMR" id="A0A7M7Q5V5"/>
<keyword evidence="2" id="KW-0732">Signal</keyword>
<keyword evidence="1" id="KW-0472">Membrane</keyword>
<dbReference type="OrthoDB" id="7655370at2759"/>
<dbReference type="PROSITE" id="PS01186">
    <property type="entry name" value="EGF_2"/>
    <property type="match status" value="1"/>
</dbReference>
<organism evidence="4 5">
    <name type="scientific">Nasonia vitripennis</name>
    <name type="common">Parasitic wasp</name>
    <dbReference type="NCBI Taxonomy" id="7425"/>
    <lineage>
        <taxon>Eukaryota</taxon>
        <taxon>Metazoa</taxon>
        <taxon>Ecdysozoa</taxon>
        <taxon>Arthropoda</taxon>
        <taxon>Hexapoda</taxon>
        <taxon>Insecta</taxon>
        <taxon>Pterygota</taxon>
        <taxon>Neoptera</taxon>
        <taxon>Endopterygota</taxon>
        <taxon>Hymenoptera</taxon>
        <taxon>Apocrita</taxon>
        <taxon>Proctotrupomorpha</taxon>
        <taxon>Chalcidoidea</taxon>
        <taxon>Pteromalidae</taxon>
        <taxon>Pteromalinae</taxon>
        <taxon>Nasonia</taxon>
    </lineage>
</organism>
<dbReference type="KEGG" id="nvi:103316906"/>
<dbReference type="AlphaFoldDB" id="A0A7M7Q5V5"/>
<sequence length="162" mass="17528">MWRFEAALLCCLCVATMLLPPSTLAGGQSKYGQSCSTETLDGSSCGEFERCQQESGGGAKCTCNIGFEYINERCTKTATTPAPTPPVVEERGAGEPLVDDKGGSSVAAILLVPTCLIIIGALGYFGARRYKWLQRFRQFRQNRYGSVLVTRDDTDDDDPPIA</sequence>
<keyword evidence="1" id="KW-0812">Transmembrane</keyword>
<reference evidence="4" key="1">
    <citation type="submission" date="2021-01" db="UniProtKB">
        <authorList>
            <consortium name="EnsemblMetazoa"/>
        </authorList>
    </citation>
    <scope>IDENTIFICATION</scope>
</reference>
<feature type="transmembrane region" description="Helical" evidence="1">
    <location>
        <begin position="106"/>
        <end position="127"/>
    </location>
</feature>
<dbReference type="Proteomes" id="UP000002358">
    <property type="component" value="Unassembled WGS sequence"/>
</dbReference>